<dbReference type="AlphaFoldDB" id="A0A6G4XVA3"/>
<dbReference type="RefSeq" id="WP_165336929.1">
    <property type="nucleotide sequence ID" value="NZ_JAAKZW010000346.1"/>
</dbReference>
<keyword evidence="3" id="KW-1185">Reference proteome</keyword>
<proteinExistence type="predicted"/>
<evidence type="ECO:0000313" key="3">
    <source>
        <dbReference type="Proteomes" id="UP000481109"/>
    </source>
</evidence>
<gene>
    <name evidence="2" type="ORF">G6045_38670</name>
</gene>
<dbReference type="PROSITE" id="PS51257">
    <property type="entry name" value="PROKAR_LIPOPROTEIN"/>
    <property type="match status" value="1"/>
</dbReference>
<dbReference type="Proteomes" id="UP000481109">
    <property type="component" value="Unassembled WGS sequence"/>
</dbReference>
<keyword evidence="1" id="KW-0732">Signal</keyword>
<evidence type="ECO:0000313" key="2">
    <source>
        <dbReference type="EMBL" id="NGO81539.1"/>
    </source>
</evidence>
<dbReference type="InterPro" id="IPR006311">
    <property type="entry name" value="TAT_signal"/>
</dbReference>
<feature type="signal peptide" evidence="1">
    <location>
        <begin position="1"/>
        <end position="33"/>
    </location>
</feature>
<reference evidence="2 3" key="1">
    <citation type="submission" date="2020-02" db="EMBL/GenBank/DDBJ databases">
        <title>Whole-genome analyses of novel actinobacteria.</title>
        <authorList>
            <person name="Sahin N."/>
            <person name="Tokatli A."/>
        </authorList>
    </citation>
    <scope>NUCLEOTIDE SEQUENCE [LARGE SCALE GENOMIC DNA]</scope>
    <source>
        <strain evidence="2 3">YC504</strain>
    </source>
</reference>
<name>A0A6G4XVA3_9ACTN</name>
<evidence type="ECO:0000256" key="1">
    <source>
        <dbReference type="SAM" id="SignalP"/>
    </source>
</evidence>
<protein>
    <submittedName>
        <fullName evidence="2">Beta-xylosidase</fullName>
    </submittedName>
</protein>
<accession>A0A6G4XVA3</accession>
<feature type="chain" id="PRO_5026137597" evidence="1">
    <location>
        <begin position="34"/>
        <end position="446"/>
    </location>
</feature>
<dbReference type="EMBL" id="JAAKZW010000346">
    <property type="protein sequence ID" value="NGO81539.1"/>
    <property type="molecule type" value="Genomic_DNA"/>
</dbReference>
<comment type="caution">
    <text evidence="2">The sequence shown here is derived from an EMBL/GenBank/DDBJ whole genome shotgun (WGS) entry which is preliminary data.</text>
</comment>
<sequence length="446" mass="44442">MPSGKQSSGGRRRRWVAALGAAALGIVGGGAFACPAAAVPTNVEFVTICTPPPIAGIPNIEGPTTAKISVDNAAPKVGDTVNVTYEVVKPAAGNPVDIDLPANIMKPSGKVVLGGAQTGEIAVEGPRENAPVGGLEPFPGFKMTGSFTVTKAGDITLSPGNYNINTNYIMSLDTPCVVKTPPAPVSETVKATGGGDPVNPRTLALSAATGEPNAFVTGTLAGFTPSTPVTLAGWNGTSITADKLTTTATAAGTQTMRVRIKDPATVGVVAFEGDTWDPAKGAGPQPYTLTTGGGGKTLDQNLKSSVKAGQLTMTQAGNAVQMSGVDFGQGGASTGALQQVTVKDFRGGPAGWSLTGKVTKFTGPNGAYIDADKLSWTPKCATKAGSPSVCAAGSAGPVGGQGATLAQTPNAALTGGEFTVDAGLSLNVPEFTAPGEYAGVLTLTLT</sequence>
<dbReference type="PROSITE" id="PS51318">
    <property type="entry name" value="TAT"/>
    <property type="match status" value="1"/>
</dbReference>
<organism evidence="2 3">
    <name type="scientific">Streptomyces mesophilus</name>
    <dbReference type="NCBI Taxonomy" id="1775132"/>
    <lineage>
        <taxon>Bacteria</taxon>
        <taxon>Bacillati</taxon>
        <taxon>Actinomycetota</taxon>
        <taxon>Actinomycetes</taxon>
        <taxon>Kitasatosporales</taxon>
        <taxon>Streptomycetaceae</taxon>
        <taxon>Streptomyces</taxon>
    </lineage>
</organism>